<feature type="domain" description="TGS" evidence="4">
    <location>
        <begin position="402"/>
        <end position="465"/>
    </location>
</feature>
<dbReference type="Gene3D" id="3.10.20.30">
    <property type="match status" value="1"/>
</dbReference>
<dbReference type="NCBIfam" id="TIGR00691">
    <property type="entry name" value="spoT_relA"/>
    <property type="match status" value="1"/>
</dbReference>
<sequence>MENDFREVLKIVKSYNDNKLALDLIKKAWKFAKLAHTGQKRYSGEPYVIHELETAKILTSWKLDTDTIVAGFLHDVVEDGAADLSDIKKEFGEEVARLVDGVTKVSHIKLKKQEIEEEYIENLRKMFLAMAKDLRVVLVKLADRLHNMRTLSYVPKDRQEKIALETLEIYAPLSERLGMGQVSSELEDLAFPYVFPSEYVRVKKGATIYYKKAEENIRKMKRSLLKALSSEGIEAKIDGRKKSFYSLWKKLERLGIEWNFGKIYDIVALRILVKTVTECYTALGVVHRSFKLVPHFGISDFIAQPKPNGYQSIHTRVFGPRGKITEVQIRTFDMHEQAEHGVAAHWAYSDAKRKAVINDQELDKRGVTASEEKLSWIKQLAEWQKEISDSKEFLQAVKFDALRERIFVFSPRGDVFDLPVGSTPIDFAYALHSDLGDYLKAAKADGKIIPLNYKLKSGQVVEILKSKEKRSPNHDWLEFVVTTQARREIGKALRKTDVDRK</sequence>
<evidence type="ECO:0000259" key="4">
    <source>
        <dbReference type="PROSITE" id="PS51880"/>
    </source>
</evidence>
<dbReference type="InterPro" id="IPR043519">
    <property type="entry name" value="NT_sf"/>
</dbReference>
<dbReference type="SUPFAM" id="SSF81271">
    <property type="entry name" value="TGS-like"/>
    <property type="match status" value="1"/>
</dbReference>
<dbReference type="Pfam" id="PF04607">
    <property type="entry name" value="RelA_SpoT"/>
    <property type="match status" value="1"/>
</dbReference>
<dbReference type="InterPro" id="IPR004811">
    <property type="entry name" value="RelA/Spo_fam"/>
</dbReference>
<dbReference type="PATRIC" id="fig|1618552.3.peg.138"/>
<gene>
    <name evidence="5" type="ORF">UT61_C0004G0015</name>
</gene>
<dbReference type="SUPFAM" id="SSF81301">
    <property type="entry name" value="Nucleotidyltransferase"/>
    <property type="match status" value="1"/>
</dbReference>
<dbReference type="PROSITE" id="PS51831">
    <property type="entry name" value="HD"/>
    <property type="match status" value="1"/>
</dbReference>
<dbReference type="PROSITE" id="PS51880">
    <property type="entry name" value="TGS"/>
    <property type="match status" value="1"/>
</dbReference>
<name>A0A0G0PRS5_9BACT</name>
<dbReference type="Pfam" id="PF02824">
    <property type="entry name" value="TGS"/>
    <property type="match status" value="1"/>
</dbReference>
<dbReference type="InterPro" id="IPR012675">
    <property type="entry name" value="Beta-grasp_dom_sf"/>
</dbReference>
<dbReference type="InterPro" id="IPR006674">
    <property type="entry name" value="HD_domain"/>
</dbReference>
<dbReference type="InterPro" id="IPR003607">
    <property type="entry name" value="HD/PDEase_dom"/>
</dbReference>
<evidence type="ECO:0000313" key="6">
    <source>
        <dbReference type="Proteomes" id="UP000034793"/>
    </source>
</evidence>
<dbReference type="Proteomes" id="UP000034793">
    <property type="component" value="Unassembled WGS sequence"/>
</dbReference>
<dbReference type="PANTHER" id="PTHR21262">
    <property type="entry name" value="GUANOSINE-3',5'-BIS DIPHOSPHATE 3'-PYROPHOSPHOHYDROLASE"/>
    <property type="match status" value="1"/>
</dbReference>
<dbReference type="PANTHER" id="PTHR21262:SF31">
    <property type="entry name" value="GTP PYROPHOSPHOKINASE"/>
    <property type="match status" value="1"/>
</dbReference>
<feature type="domain" description="HD" evidence="3">
    <location>
        <begin position="47"/>
        <end position="148"/>
    </location>
</feature>
<evidence type="ECO:0000259" key="3">
    <source>
        <dbReference type="PROSITE" id="PS51831"/>
    </source>
</evidence>
<comment type="pathway">
    <text evidence="1">Purine metabolism.</text>
</comment>
<dbReference type="SMART" id="SM00471">
    <property type="entry name" value="HDc"/>
    <property type="match status" value="1"/>
</dbReference>
<evidence type="ECO:0000256" key="1">
    <source>
        <dbReference type="ARBA" id="ARBA00025704"/>
    </source>
</evidence>
<dbReference type="InterPro" id="IPR004095">
    <property type="entry name" value="TGS"/>
</dbReference>
<dbReference type="Gene3D" id="1.10.3210.10">
    <property type="entry name" value="Hypothetical protein af1432"/>
    <property type="match status" value="1"/>
</dbReference>
<dbReference type="CDD" id="cd01668">
    <property type="entry name" value="TGS_RSH"/>
    <property type="match status" value="1"/>
</dbReference>
<evidence type="ECO:0000313" key="5">
    <source>
        <dbReference type="EMBL" id="KKR30588.1"/>
    </source>
</evidence>
<dbReference type="GO" id="GO:0015969">
    <property type="term" value="P:guanosine tetraphosphate metabolic process"/>
    <property type="evidence" value="ECO:0007669"/>
    <property type="project" value="InterPro"/>
</dbReference>
<proteinExistence type="inferred from homology"/>
<dbReference type="InterPro" id="IPR012676">
    <property type="entry name" value="TGS-like"/>
</dbReference>
<dbReference type="FunFam" id="1.10.3210.10:FF:000001">
    <property type="entry name" value="GTP pyrophosphokinase RelA"/>
    <property type="match status" value="1"/>
</dbReference>
<dbReference type="GO" id="GO:0005886">
    <property type="term" value="C:plasma membrane"/>
    <property type="evidence" value="ECO:0007669"/>
    <property type="project" value="TreeGrafter"/>
</dbReference>
<evidence type="ECO:0000256" key="2">
    <source>
        <dbReference type="RuleBase" id="RU003847"/>
    </source>
</evidence>
<protein>
    <submittedName>
        <fullName evidence="5">RelA/SpoT family protein</fullName>
    </submittedName>
</protein>
<organism evidence="5 6">
    <name type="scientific">Candidatus Woesebacteria bacterium GW2011_GWA1_39_8</name>
    <dbReference type="NCBI Taxonomy" id="1618552"/>
    <lineage>
        <taxon>Bacteria</taxon>
        <taxon>Candidatus Woeseibacteriota</taxon>
    </lineage>
</organism>
<comment type="function">
    <text evidence="2">In eubacteria ppGpp (guanosine 3'-diphosphate 5'-diphosphate) is a mediator of the stringent response that coordinates a variety of cellular activities in response to changes in nutritional abundance.</text>
</comment>
<comment type="caution">
    <text evidence="5">The sequence shown here is derived from an EMBL/GenBank/DDBJ whole genome shotgun (WGS) entry which is preliminary data.</text>
</comment>
<dbReference type="CDD" id="cd05399">
    <property type="entry name" value="NT_Rel-Spo_like"/>
    <property type="match status" value="1"/>
</dbReference>
<reference evidence="5 6" key="1">
    <citation type="journal article" date="2015" name="Nature">
        <title>rRNA introns, odd ribosomes, and small enigmatic genomes across a large radiation of phyla.</title>
        <authorList>
            <person name="Brown C.T."/>
            <person name="Hug L.A."/>
            <person name="Thomas B.C."/>
            <person name="Sharon I."/>
            <person name="Castelle C.J."/>
            <person name="Singh A."/>
            <person name="Wilkins M.J."/>
            <person name="Williams K.H."/>
            <person name="Banfield J.F."/>
        </authorList>
    </citation>
    <scope>NUCLEOTIDE SEQUENCE [LARGE SCALE GENOMIC DNA]</scope>
</reference>
<dbReference type="Gene3D" id="3.30.460.10">
    <property type="entry name" value="Beta Polymerase, domain 2"/>
    <property type="match status" value="1"/>
</dbReference>
<accession>A0A0G0PRS5</accession>
<comment type="similarity">
    <text evidence="2">Belongs to the relA/spoT family.</text>
</comment>
<dbReference type="CDD" id="cd00077">
    <property type="entry name" value="HDc"/>
    <property type="match status" value="1"/>
</dbReference>
<dbReference type="AlphaFoldDB" id="A0A0G0PRS5"/>
<dbReference type="SUPFAM" id="SSF109604">
    <property type="entry name" value="HD-domain/PDEase-like"/>
    <property type="match status" value="1"/>
</dbReference>
<dbReference type="SMART" id="SM00954">
    <property type="entry name" value="RelA_SpoT"/>
    <property type="match status" value="1"/>
</dbReference>
<dbReference type="InterPro" id="IPR007685">
    <property type="entry name" value="RelA_SpoT"/>
</dbReference>
<dbReference type="EMBL" id="LBXL01000004">
    <property type="protein sequence ID" value="KKR30588.1"/>
    <property type="molecule type" value="Genomic_DNA"/>
</dbReference>
<dbReference type="InterPro" id="IPR033655">
    <property type="entry name" value="TGS_RelA/SpoT"/>
</dbReference>
<dbReference type="FunFam" id="3.10.20.30:FF:000002">
    <property type="entry name" value="GTP pyrophosphokinase (RelA/SpoT)"/>
    <property type="match status" value="1"/>
</dbReference>
<dbReference type="Pfam" id="PF13328">
    <property type="entry name" value="HD_4"/>
    <property type="match status" value="1"/>
</dbReference>